<dbReference type="GO" id="GO:0006351">
    <property type="term" value="P:DNA-templated transcription"/>
    <property type="evidence" value="ECO:0007669"/>
    <property type="project" value="InterPro"/>
</dbReference>
<name>A0A1M3T0A6_ASPLC</name>
<keyword evidence="4" id="KW-0804">Transcription</keyword>
<keyword evidence="5" id="KW-0539">Nucleus</keyword>
<evidence type="ECO:0000256" key="3">
    <source>
        <dbReference type="ARBA" id="ARBA00023125"/>
    </source>
</evidence>
<dbReference type="InterPro" id="IPR007219">
    <property type="entry name" value="XnlR_reg_dom"/>
</dbReference>
<reference evidence="9" key="1">
    <citation type="journal article" date="2017" name="Genome Biol.">
        <title>Comparative genomics reveals high biological diversity and specific adaptations in the industrially and medically important fungal genus Aspergillus.</title>
        <authorList>
            <person name="de Vries R.P."/>
            <person name="Riley R."/>
            <person name="Wiebenga A."/>
            <person name="Aguilar-Osorio G."/>
            <person name="Amillis S."/>
            <person name="Uchima C.A."/>
            <person name="Anderluh G."/>
            <person name="Asadollahi M."/>
            <person name="Askin M."/>
            <person name="Barry K."/>
            <person name="Battaglia E."/>
            <person name="Bayram O."/>
            <person name="Benocci T."/>
            <person name="Braus-Stromeyer S.A."/>
            <person name="Caldana C."/>
            <person name="Canovas D."/>
            <person name="Cerqueira G.C."/>
            <person name="Chen F."/>
            <person name="Chen W."/>
            <person name="Choi C."/>
            <person name="Clum A."/>
            <person name="Dos Santos R.A."/>
            <person name="Damasio A.R."/>
            <person name="Diallinas G."/>
            <person name="Emri T."/>
            <person name="Fekete E."/>
            <person name="Flipphi M."/>
            <person name="Freyberg S."/>
            <person name="Gallo A."/>
            <person name="Gournas C."/>
            <person name="Habgood R."/>
            <person name="Hainaut M."/>
            <person name="Harispe M.L."/>
            <person name="Henrissat B."/>
            <person name="Hilden K.S."/>
            <person name="Hope R."/>
            <person name="Hossain A."/>
            <person name="Karabika E."/>
            <person name="Karaffa L."/>
            <person name="Karanyi Z."/>
            <person name="Krasevec N."/>
            <person name="Kuo A."/>
            <person name="Kusch H."/>
            <person name="LaButti K."/>
            <person name="Lagendijk E.L."/>
            <person name="Lapidus A."/>
            <person name="Levasseur A."/>
            <person name="Lindquist E."/>
            <person name="Lipzen A."/>
            <person name="Logrieco A.F."/>
            <person name="MacCabe A."/>
            <person name="Maekelae M.R."/>
            <person name="Malavazi I."/>
            <person name="Melin P."/>
            <person name="Meyer V."/>
            <person name="Mielnichuk N."/>
            <person name="Miskei M."/>
            <person name="Molnar A.P."/>
            <person name="Mule G."/>
            <person name="Ngan C.Y."/>
            <person name="Orejas M."/>
            <person name="Orosz E."/>
            <person name="Ouedraogo J.P."/>
            <person name="Overkamp K.M."/>
            <person name="Park H.-S."/>
            <person name="Perrone G."/>
            <person name="Piumi F."/>
            <person name="Punt P.J."/>
            <person name="Ram A.F."/>
            <person name="Ramon A."/>
            <person name="Rauscher S."/>
            <person name="Record E."/>
            <person name="Riano-Pachon D.M."/>
            <person name="Robert V."/>
            <person name="Roehrig J."/>
            <person name="Ruller R."/>
            <person name="Salamov A."/>
            <person name="Salih N.S."/>
            <person name="Samson R.A."/>
            <person name="Sandor E."/>
            <person name="Sanguinetti M."/>
            <person name="Schuetze T."/>
            <person name="Sepcic K."/>
            <person name="Shelest E."/>
            <person name="Sherlock G."/>
            <person name="Sophianopoulou V."/>
            <person name="Squina F.M."/>
            <person name="Sun H."/>
            <person name="Susca A."/>
            <person name="Todd R.B."/>
            <person name="Tsang A."/>
            <person name="Unkles S.E."/>
            <person name="van de Wiele N."/>
            <person name="van Rossen-Uffink D."/>
            <person name="Oliveira J.V."/>
            <person name="Vesth T.C."/>
            <person name="Visser J."/>
            <person name="Yu J.-H."/>
            <person name="Zhou M."/>
            <person name="Andersen M.R."/>
            <person name="Archer D.B."/>
            <person name="Baker S.E."/>
            <person name="Benoit I."/>
            <person name="Brakhage A.A."/>
            <person name="Braus G.H."/>
            <person name="Fischer R."/>
            <person name="Frisvad J.C."/>
            <person name="Goldman G.H."/>
            <person name="Houbraken J."/>
            <person name="Oakley B."/>
            <person name="Pocsi I."/>
            <person name="Scazzocchio C."/>
            <person name="Seiboth B."/>
            <person name="vanKuyk P.A."/>
            <person name="Wortman J."/>
            <person name="Dyer P.S."/>
            <person name="Grigoriev I.V."/>
        </authorList>
    </citation>
    <scope>NUCLEOTIDE SEQUENCE [LARGE SCALE GENOMIC DNA]</scope>
    <source>
        <strain evidence="9">CBS 106.47</strain>
    </source>
</reference>
<dbReference type="GO" id="GO:0003677">
    <property type="term" value="F:DNA binding"/>
    <property type="evidence" value="ECO:0007669"/>
    <property type="project" value="UniProtKB-KW"/>
</dbReference>
<dbReference type="EMBL" id="KV878260">
    <property type="protein sequence ID" value="OJZ80172.1"/>
    <property type="molecule type" value="Genomic_DNA"/>
</dbReference>
<dbReference type="Pfam" id="PF04082">
    <property type="entry name" value="Fungal_trans"/>
    <property type="match status" value="1"/>
</dbReference>
<sequence>MLLVRPLSNILHVQQEDYKTSRDVPADKVSLDNGTTGNYDEQDSTAVTGLQEERYRTPESRLRPNGMLRFAGREVGAVGSTTGLVLLSKEGQEWIQSKSGVSFSTESLYMDRFRDSYTLIPESPPEILRSIGTHDIGLPNQAIVEQCVDAYQKCSLRMIFPVLDPILFVESIRIAYHAPNNGLSGISGRTCILSFLVLASFFEFGPSAYSPAQARSHTGMVQQVLPTIIETVTLETFQTCVMLLVFQFYSGNTTSATITNSLAAQLAFMLGGHTQPRLISMEDEHQGITCRTQRHLRSLFWICYTIDKELSFRIRQPPALPDEYCDLTFSAEYLAQLSVDLSTGVPSQRIHPCRLFPTDIKLSQIKSRAFKLLYSASAAQKTNAELLMAVRHLDDDLETWRIAIPEDLRPSISSESLSHPRNIDTRSLILRLEYHHCVTVIHQATSRCVALDTVPHGVRTGILSSAILAVGASRLSLRYLQISHHILNRGSFCILEHADEPLATSDLDLLRNVPQLISRMPVHHLTPADILYIEQLDQFVQELSRVAQSALRNARRRQQDEIS</sequence>
<dbReference type="Proteomes" id="UP000184063">
    <property type="component" value="Unassembled WGS sequence"/>
</dbReference>
<accession>A0A1M3T0A6</accession>
<dbReference type="PANTHER" id="PTHR46910">
    <property type="entry name" value="TRANSCRIPTION FACTOR PDR1"/>
    <property type="match status" value="1"/>
</dbReference>
<gene>
    <name evidence="8" type="ORF">ASPFODRAFT_38413</name>
</gene>
<feature type="compositionally biased region" description="Basic and acidic residues" evidence="6">
    <location>
        <begin position="18"/>
        <end position="30"/>
    </location>
</feature>
<evidence type="ECO:0000256" key="6">
    <source>
        <dbReference type="SAM" id="MobiDB-lite"/>
    </source>
</evidence>
<evidence type="ECO:0000256" key="5">
    <source>
        <dbReference type="ARBA" id="ARBA00023242"/>
    </source>
</evidence>
<keyword evidence="3" id="KW-0238">DNA-binding</keyword>
<feature type="region of interest" description="Disordered" evidence="6">
    <location>
        <begin position="18"/>
        <end position="43"/>
    </location>
</feature>
<protein>
    <recommendedName>
        <fullName evidence="7">Xylanolytic transcriptional activator regulatory domain-containing protein</fullName>
    </recommendedName>
</protein>
<organism evidence="8 9">
    <name type="scientific">Aspergillus luchuensis (strain CBS 106.47)</name>
    <dbReference type="NCBI Taxonomy" id="1137211"/>
    <lineage>
        <taxon>Eukaryota</taxon>
        <taxon>Fungi</taxon>
        <taxon>Dikarya</taxon>
        <taxon>Ascomycota</taxon>
        <taxon>Pezizomycotina</taxon>
        <taxon>Eurotiomycetes</taxon>
        <taxon>Eurotiomycetidae</taxon>
        <taxon>Eurotiales</taxon>
        <taxon>Aspergillaceae</taxon>
        <taxon>Aspergillus</taxon>
        <taxon>Aspergillus subgen. Circumdati</taxon>
    </lineage>
</organism>
<dbReference type="GO" id="GO:0005634">
    <property type="term" value="C:nucleus"/>
    <property type="evidence" value="ECO:0007669"/>
    <property type="project" value="UniProtKB-SubCell"/>
</dbReference>
<dbReference type="InterPro" id="IPR050987">
    <property type="entry name" value="AtrR-like"/>
</dbReference>
<keyword evidence="2" id="KW-0805">Transcription regulation</keyword>
<feature type="compositionally biased region" description="Polar residues" evidence="6">
    <location>
        <begin position="32"/>
        <end position="43"/>
    </location>
</feature>
<feature type="domain" description="Xylanolytic transcriptional activator regulatory" evidence="7">
    <location>
        <begin position="256"/>
        <end position="336"/>
    </location>
</feature>
<evidence type="ECO:0000256" key="2">
    <source>
        <dbReference type="ARBA" id="ARBA00023015"/>
    </source>
</evidence>
<dbReference type="SMART" id="SM00906">
    <property type="entry name" value="Fungal_trans"/>
    <property type="match status" value="1"/>
</dbReference>
<proteinExistence type="predicted"/>
<evidence type="ECO:0000313" key="8">
    <source>
        <dbReference type="EMBL" id="OJZ80172.1"/>
    </source>
</evidence>
<comment type="subcellular location">
    <subcellularLocation>
        <location evidence="1">Nucleus</location>
    </subcellularLocation>
</comment>
<evidence type="ECO:0000256" key="4">
    <source>
        <dbReference type="ARBA" id="ARBA00023163"/>
    </source>
</evidence>
<dbReference type="GO" id="GO:0008270">
    <property type="term" value="F:zinc ion binding"/>
    <property type="evidence" value="ECO:0007669"/>
    <property type="project" value="InterPro"/>
</dbReference>
<evidence type="ECO:0000259" key="7">
    <source>
        <dbReference type="SMART" id="SM00906"/>
    </source>
</evidence>
<evidence type="ECO:0000313" key="9">
    <source>
        <dbReference type="Proteomes" id="UP000184063"/>
    </source>
</evidence>
<dbReference type="AlphaFoldDB" id="A0A1M3T0A6"/>
<evidence type="ECO:0000256" key="1">
    <source>
        <dbReference type="ARBA" id="ARBA00004123"/>
    </source>
</evidence>
<dbReference type="GO" id="GO:0003700">
    <property type="term" value="F:DNA-binding transcription factor activity"/>
    <property type="evidence" value="ECO:0007669"/>
    <property type="project" value="InterPro"/>
</dbReference>
<dbReference type="PANTHER" id="PTHR46910:SF37">
    <property type="entry name" value="ZN(II)2CYS6 TRANSCRIPTION FACTOR (EUROFUNG)"/>
    <property type="match status" value="1"/>
</dbReference>
<dbReference type="CDD" id="cd12148">
    <property type="entry name" value="fungal_TF_MHR"/>
    <property type="match status" value="1"/>
</dbReference>
<dbReference type="VEuPathDB" id="FungiDB:ASPFODRAFT_38413"/>